<reference evidence="3 6" key="2">
    <citation type="submission" date="2021-03" db="EMBL/GenBank/DDBJ databases">
        <title>Antimicrobial resistance genes in bacteria isolated from Japanese honey, and their potential for conferring macrolide and lincosamide resistance in the American foulbrood pathogen Paenibacillus larvae.</title>
        <authorList>
            <person name="Okamoto M."/>
            <person name="Kumagai M."/>
            <person name="Kanamori H."/>
            <person name="Takamatsu D."/>
        </authorList>
    </citation>
    <scope>NUCLEOTIDE SEQUENCE [LARGE SCALE GENOMIC DNA]</scope>
    <source>
        <strain evidence="3 6">J6TS1</strain>
    </source>
</reference>
<dbReference type="Pfam" id="PF10368">
    <property type="entry name" value="YkyA"/>
    <property type="match status" value="1"/>
</dbReference>
<evidence type="ECO:0000313" key="3">
    <source>
        <dbReference type="EMBL" id="GIN94538.1"/>
    </source>
</evidence>
<sequence>MKKRHLAAILLASSTFISACGSPEEQIHKSLEETVVLEKDFEKQQKPLMKLEKEEKSLFDEMMNLGMKKFDEIVSLSDKALTNLDKREELLAKEEEAMATSKKEFDKIDGLIGKLKDDQLKGKAKELQELMNQRYDSHKQLVKAYNEAIKQDRKVYELMKDKELKLETLESQIESANQVQEDVQAANELFNKLTDQFNEGKEKLYKEAGIISD</sequence>
<evidence type="ECO:0000256" key="1">
    <source>
        <dbReference type="SAM" id="Coils"/>
    </source>
</evidence>
<name>A0A429XC13_SIMTE</name>
<feature type="signal peptide" evidence="2">
    <location>
        <begin position="1"/>
        <end position="19"/>
    </location>
</feature>
<dbReference type="InterPro" id="IPR019454">
    <property type="entry name" value="Lipoprot_YkyA-like"/>
</dbReference>
<keyword evidence="1" id="KW-0175">Coiled coil</keyword>
<accession>A0A429XC13</accession>
<organism evidence="4 5">
    <name type="scientific">Siminovitchia terrae</name>
    <name type="common">Bacillus terrae</name>
    <dbReference type="NCBI Taxonomy" id="1914933"/>
    <lineage>
        <taxon>Bacteria</taxon>
        <taxon>Bacillati</taxon>
        <taxon>Bacillota</taxon>
        <taxon>Bacilli</taxon>
        <taxon>Bacillales</taxon>
        <taxon>Bacillaceae</taxon>
        <taxon>Siminovitchia</taxon>
    </lineage>
</organism>
<evidence type="ECO:0000256" key="2">
    <source>
        <dbReference type="SAM" id="SignalP"/>
    </source>
</evidence>
<dbReference type="PROSITE" id="PS51257">
    <property type="entry name" value="PROKAR_LIPOPROTEIN"/>
    <property type="match status" value="1"/>
</dbReference>
<evidence type="ECO:0008006" key="7">
    <source>
        <dbReference type="Google" id="ProtNLM"/>
    </source>
</evidence>
<dbReference type="RefSeq" id="WP_120115305.1">
    <property type="nucleotide sequence ID" value="NZ_BORJ01000001.1"/>
</dbReference>
<dbReference type="EMBL" id="QYTW02000003">
    <property type="protein sequence ID" value="RST60899.1"/>
    <property type="molecule type" value="Genomic_DNA"/>
</dbReference>
<dbReference type="OrthoDB" id="2576511at2"/>
<evidence type="ECO:0000313" key="5">
    <source>
        <dbReference type="Proteomes" id="UP000287296"/>
    </source>
</evidence>
<dbReference type="InterPro" id="IPR036785">
    <property type="entry name" value="YkyA-like_sf"/>
</dbReference>
<keyword evidence="2" id="KW-0732">Signal</keyword>
<evidence type="ECO:0000313" key="6">
    <source>
        <dbReference type="Proteomes" id="UP000680670"/>
    </source>
</evidence>
<keyword evidence="6" id="KW-1185">Reference proteome</keyword>
<evidence type="ECO:0000313" key="4">
    <source>
        <dbReference type="EMBL" id="RST60899.1"/>
    </source>
</evidence>
<gene>
    <name evidence="4" type="ORF">D5F11_006030</name>
    <name evidence="3" type="ORF">J6TS1_04080</name>
</gene>
<dbReference type="Gene3D" id="1.20.120.570">
    <property type="entry name" value="YkyA-like"/>
    <property type="match status" value="1"/>
</dbReference>
<dbReference type="AlphaFoldDB" id="A0A429XC13"/>
<feature type="coiled-coil region" evidence="1">
    <location>
        <begin position="159"/>
        <end position="196"/>
    </location>
</feature>
<dbReference type="Proteomes" id="UP000287296">
    <property type="component" value="Unassembled WGS sequence"/>
</dbReference>
<comment type="caution">
    <text evidence="4">The sequence shown here is derived from an EMBL/GenBank/DDBJ whole genome shotgun (WGS) entry which is preliminary data.</text>
</comment>
<reference evidence="4 5" key="1">
    <citation type="submission" date="2018-12" db="EMBL/GenBank/DDBJ databases">
        <authorList>
            <person name="Sun L."/>
            <person name="Chen Z."/>
        </authorList>
    </citation>
    <scope>NUCLEOTIDE SEQUENCE [LARGE SCALE GENOMIC DNA]</scope>
    <source>
        <strain evidence="4 5">LMG 29736</strain>
    </source>
</reference>
<proteinExistence type="predicted"/>
<dbReference type="Proteomes" id="UP000680670">
    <property type="component" value="Unassembled WGS sequence"/>
</dbReference>
<feature type="chain" id="PRO_5039238083" description="Cell-wall binding lipoprotein" evidence="2">
    <location>
        <begin position="20"/>
        <end position="213"/>
    </location>
</feature>
<dbReference type="SUPFAM" id="SSF140423">
    <property type="entry name" value="MW0975(SA0943)-like"/>
    <property type="match status" value="1"/>
</dbReference>
<dbReference type="EMBL" id="BORJ01000001">
    <property type="protein sequence ID" value="GIN94538.1"/>
    <property type="molecule type" value="Genomic_DNA"/>
</dbReference>
<protein>
    <recommendedName>
        <fullName evidence="7">Cell-wall binding lipoprotein</fullName>
    </recommendedName>
</protein>